<evidence type="ECO:0000313" key="2">
    <source>
        <dbReference type="Proteomes" id="UP001300496"/>
    </source>
</evidence>
<gene>
    <name evidence="1" type="ORF">N4R40_04665</name>
</gene>
<sequence length="220" mass="24513">MPLSSTVAMLPDTPDSRLLAELSSYSDDLSEANDAIEHALEAGHESPLWQPLTSYAVIAYMRAFAHSNVRSGLLSHVPVPDDLVETHDMIRGYRNTTIAHSQSELSMSLPLASLTPEGTVRQVLPITIRHNLPQTTARRIADAVDRMSALVTELIQPLAERLTAEYRHASSATIAGWPVPDLDHERADRFTAHSRRRRQPRFVAYWDIEVGHVDDRGHAI</sequence>
<reference evidence="1 2" key="1">
    <citation type="journal article" date="2024" name="Int. J. Syst. Evol. Microbiol.">
        <title>Microbacterium memoriense sp. nov., a member of the Actinomycetota from marine beach sediment of the north coast of Portugal.</title>
        <authorList>
            <person name="Santos J.D.N.D."/>
            <person name="Klimek D."/>
            <person name="Calusinska M."/>
            <person name="Lobo-da-Cunha A."/>
            <person name="Catita J."/>
            <person name="Goncalves H."/>
            <person name="Gonzalez I."/>
            <person name="Lage O.M."/>
        </authorList>
    </citation>
    <scope>NUCLEOTIDE SEQUENCE [LARGE SCALE GENOMIC DNA]</scope>
    <source>
        <strain evidence="1 2">PMIC_1C1B</strain>
    </source>
</reference>
<evidence type="ECO:0008006" key="3">
    <source>
        <dbReference type="Google" id="ProtNLM"/>
    </source>
</evidence>
<proteinExistence type="predicted"/>
<name>A0ABT2PBT9_9MICO</name>
<accession>A0ABT2PBT9</accession>
<organism evidence="1 2">
    <name type="scientific">Microbacterium memoriense</name>
    <dbReference type="NCBI Taxonomy" id="2978350"/>
    <lineage>
        <taxon>Bacteria</taxon>
        <taxon>Bacillati</taxon>
        <taxon>Actinomycetota</taxon>
        <taxon>Actinomycetes</taxon>
        <taxon>Micrococcales</taxon>
        <taxon>Microbacteriaceae</taxon>
        <taxon>Microbacterium</taxon>
    </lineage>
</organism>
<dbReference type="Proteomes" id="UP001300496">
    <property type="component" value="Unassembled WGS sequence"/>
</dbReference>
<dbReference type="EMBL" id="JAODOR010000004">
    <property type="protein sequence ID" value="MCT9001657.1"/>
    <property type="molecule type" value="Genomic_DNA"/>
</dbReference>
<protein>
    <recommendedName>
        <fullName evidence="3">AbiTii domain-containing protein</fullName>
    </recommendedName>
</protein>
<dbReference type="RefSeq" id="WP_261606182.1">
    <property type="nucleotide sequence ID" value="NZ_JAODOR010000004.1"/>
</dbReference>
<evidence type="ECO:0000313" key="1">
    <source>
        <dbReference type="EMBL" id="MCT9001657.1"/>
    </source>
</evidence>
<keyword evidence="2" id="KW-1185">Reference proteome</keyword>
<comment type="caution">
    <text evidence="1">The sequence shown here is derived from an EMBL/GenBank/DDBJ whole genome shotgun (WGS) entry which is preliminary data.</text>
</comment>